<protein>
    <recommendedName>
        <fullName evidence="4">Methyltransferase type 11 domain-containing protein</fullName>
    </recommendedName>
</protein>
<evidence type="ECO:0000313" key="2">
    <source>
        <dbReference type="EMBL" id="PXF64004.1"/>
    </source>
</evidence>
<reference evidence="2 3" key="1">
    <citation type="submission" date="2018-05" db="EMBL/GenBank/DDBJ databases">
        <title>Kangiella spongicola genome sequence.</title>
        <authorList>
            <person name="Maclea K.S."/>
            <person name="Goen A.E."/>
            <person name="Kelley C."/>
            <person name="Underriner A."/>
            <person name="Silverwood T."/>
            <person name="Trachtenberg A.M."/>
        </authorList>
    </citation>
    <scope>NUCLEOTIDE SEQUENCE [LARGE SCALE GENOMIC DNA]</scope>
    <source>
        <strain evidence="2 3">ATCC BAA-2076</strain>
    </source>
</reference>
<keyword evidence="3" id="KW-1185">Reference proteome</keyword>
<dbReference type="RefSeq" id="WP_110199597.1">
    <property type="nucleotide sequence ID" value="NZ_QICH01000001.1"/>
</dbReference>
<evidence type="ECO:0000313" key="3">
    <source>
        <dbReference type="Proteomes" id="UP000247689"/>
    </source>
</evidence>
<dbReference type="SUPFAM" id="SSF53335">
    <property type="entry name" value="S-adenosyl-L-methionine-dependent methyltransferases"/>
    <property type="match status" value="1"/>
</dbReference>
<dbReference type="EMBL" id="QICH01000001">
    <property type="protein sequence ID" value="PXF64004.1"/>
    <property type="molecule type" value="Genomic_DNA"/>
</dbReference>
<sequence length="325" mass="36548">MNKKQRQTNWTKYWTENQIDSCSAGVKAQDSEINNFWADTEKMLNETSSVLDLCTGKGDVIAQLIKLQKNKKHGLSLYTGADIAAIDQEIVADRFVEVSKNVSMDYETDVNALPYLDEAFDIVTSQFGVEYAFETGVVKELCRVMKSTGKARLVLHHSDSILLKVAKEEMSHIDILSEKAGYIELIEQLIPVFAKLRNPANAKKLNKDEKAIRVRDLFNKESGVLLSRIERSNVPDILKDALNQSKKIFHVAKLQGSSAAKAELSRYKGELEQSRERMSDLVEVAVSKEQLEKLAETVNKFGKKITVQQELKSNSHIVAWGVEIA</sequence>
<organism evidence="2 3">
    <name type="scientific">Kangiella spongicola</name>
    <dbReference type="NCBI Taxonomy" id="796379"/>
    <lineage>
        <taxon>Bacteria</taxon>
        <taxon>Pseudomonadati</taxon>
        <taxon>Pseudomonadota</taxon>
        <taxon>Gammaproteobacteria</taxon>
        <taxon>Kangiellales</taxon>
        <taxon>Kangiellaceae</taxon>
        <taxon>Kangiella</taxon>
    </lineage>
</organism>
<dbReference type="OrthoDB" id="9797252at2"/>
<dbReference type="Pfam" id="PF01209">
    <property type="entry name" value="Ubie_methyltran"/>
    <property type="match status" value="1"/>
</dbReference>
<dbReference type="Gene3D" id="3.40.50.150">
    <property type="entry name" value="Vaccinia Virus protein VP39"/>
    <property type="match status" value="1"/>
</dbReference>
<keyword evidence="1" id="KW-0175">Coiled coil</keyword>
<dbReference type="InterPro" id="IPR029063">
    <property type="entry name" value="SAM-dependent_MTases_sf"/>
</dbReference>
<proteinExistence type="predicted"/>
<evidence type="ECO:0000256" key="1">
    <source>
        <dbReference type="SAM" id="Coils"/>
    </source>
</evidence>
<dbReference type="AlphaFoldDB" id="A0A318D9S1"/>
<dbReference type="Proteomes" id="UP000247689">
    <property type="component" value="Unassembled WGS sequence"/>
</dbReference>
<name>A0A318D9S1_9GAMM</name>
<feature type="coiled-coil region" evidence="1">
    <location>
        <begin position="257"/>
        <end position="284"/>
    </location>
</feature>
<accession>A0A318D9S1</accession>
<comment type="caution">
    <text evidence="2">The sequence shown here is derived from an EMBL/GenBank/DDBJ whole genome shotgun (WGS) entry which is preliminary data.</text>
</comment>
<gene>
    <name evidence="2" type="ORF">DL796_02350</name>
</gene>
<evidence type="ECO:0008006" key="4">
    <source>
        <dbReference type="Google" id="ProtNLM"/>
    </source>
</evidence>